<proteinExistence type="predicted"/>
<protein>
    <submittedName>
        <fullName evidence="1">Winged helix DNA-binding domain-containing protein</fullName>
    </submittedName>
</protein>
<sequence length="127" mass="14136">YSSARPDLPYAALIGQAILASPAHALTLQQIYAYITTVYPHFSRDEQTWQASVRHVLSTNAVFRKSRPERGRIRWAIFDADLPCFDGGGFRKDLCADMQAGRKRPAPSADADSARGRTAKRARQSLD</sequence>
<dbReference type="EMBL" id="MU275852">
    <property type="protein sequence ID" value="KAI0051474.1"/>
    <property type="molecule type" value="Genomic_DNA"/>
</dbReference>
<evidence type="ECO:0000313" key="2">
    <source>
        <dbReference type="Proteomes" id="UP000814033"/>
    </source>
</evidence>
<feature type="non-terminal residue" evidence="1">
    <location>
        <position position="127"/>
    </location>
</feature>
<evidence type="ECO:0000313" key="1">
    <source>
        <dbReference type="EMBL" id="KAI0051474.1"/>
    </source>
</evidence>
<accession>A0ACB8S4I9</accession>
<reference evidence="1" key="2">
    <citation type="journal article" date="2022" name="New Phytol.">
        <title>Evolutionary transition to the ectomycorrhizal habit in the genomes of a hyperdiverse lineage of mushroom-forming fungi.</title>
        <authorList>
            <person name="Looney B."/>
            <person name="Miyauchi S."/>
            <person name="Morin E."/>
            <person name="Drula E."/>
            <person name="Courty P.E."/>
            <person name="Kohler A."/>
            <person name="Kuo A."/>
            <person name="LaButti K."/>
            <person name="Pangilinan J."/>
            <person name="Lipzen A."/>
            <person name="Riley R."/>
            <person name="Andreopoulos W."/>
            <person name="He G."/>
            <person name="Johnson J."/>
            <person name="Nolan M."/>
            <person name="Tritt A."/>
            <person name="Barry K.W."/>
            <person name="Grigoriev I.V."/>
            <person name="Nagy L.G."/>
            <person name="Hibbett D."/>
            <person name="Henrissat B."/>
            <person name="Matheny P.B."/>
            <person name="Labbe J."/>
            <person name="Martin F.M."/>
        </authorList>
    </citation>
    <scope>NUCLEOTIDE SEQUENCE</scope>
    <source>
        <strain evidence="1">FP105234-sp</strain>
    </source>
</reference>
<organism evidence="1 2">
    <name type="scientific">Auriscalpium vulgare</name>
    <dbReference type="NCBI Taxonomy" id="40419"/>
    <lineage>
        <taxon>Eukaryota</taxon>
        <taxon>Fungi</taxon>
        <taxon>Dikarya</taxon>
        <taxon>Basidiomycota</taxon>
        <taxon>Agaricomycotina</taxon>
        <taxon>Agaricomycetes</taxon>
        <taxon>Russulales</taxon>
        <taxon>Auriscalpiaceae</taxon>
        <taxon>Auriscalpium</taxon>
    </lineage>
</organism>
<feature type="non-terminal residue" evidence="1">
    <location>
        <position position="1"/>
    </location>
</feature>
<comment type="caution">
    <text evidence="1">The sequence shown here is derived from an EMBL/GenBank/DDBJ whole genome shotgun (WGS) entry which is preliminary data.</text>
</comment>
<name>A0ACB8S4I9_9AGAM</name>
<gene>
    <name evidence="1" type="ORF">FA95DRAFT_1462009</name>
</gene>
<reference evidence="1" key="1">
    <citation type="submission" date="2021-02" db="EMBL/GenBank/DDBJ databases">
        <authorList>
            <consortium name="DOE Joint Genome Institute"/>
            <person name="Ahrendt S."/>
            <person name="Looney B.P."/>
            <person name="Miyauchi S."/>
            <person name="Morin E."/>
            <person name="Drula E."/>
            <person name="Courty P.E."/>
            <person name="Chicoki N."/>
            <person name="Fauchery L."/>
            <person name="Kohler A."/>
            <person name="Kuo A."/>
            <person name="Labutti K."/>
            <person name="Pangilinan J."/>
            <person name="Lipzen A."/>
            <person name="Riley R."/>
            <person name="Andreopoulos W."/>
            <person name="He G."/>
            <person name="Johnson J."/>
            <person name="Barry K.W."/>
            <person name="Grigoriev I.V."/>
            <person name="Nagy L."/>
            <person name="Hibbett D."/>
            <person name="Henrissat B."/>
            <person name="Matheny P.B."/>
            <person name="Labbe J."/>
            <person name="Martin F."/>
        </authorList>
    </citation>
    <scope>NUCLEOTIDE SEQUENCE</scope>
    <source>
        <strain evidence="1">FP105234-sp</strain>
    </source>
</reference>
<dbReference type="Proteomes" id="UP000814033">
    <property type="component" value="Unassembled WGS sequence"/>
</dbReference>
<keyword evidence="2" id="KW-1185">Reference proteome</keyword>
<keyword evidence="1" id="KW-0238">DNA-binding</keyword>